<protein>
    <submittedName>
        <fullName evidence="2">Uncharacterized protein</fullName>
    </submittedName>
</protein>
<gene>
    <name evidence="2" type="ORF">PISMIDRAFT_676889</name>
</gene>
<sequence>MPSLPSLSFFGSWSGTPTTKTLPLPPKVSLDEPVLPLHAESWESVDGTVSPTAQPRSASSID</sequence>
<dbReference type="AlphaFoldDB" id="A0A0C9YLR4"/>
<keyword evidence="3" id="KW-1185">Reference proteome</keyword>
<evidence type="ECO:0000313" key="2">
    <source>
        <dbReference type="EMBL" id="KIK25920.1"/>
    </source>
</evidence>
<proteinExistence type="predicted"/>
<dbReference type="Proteomes" id="UP000054018">
    <property type="component" value="Unassembled WGS sequence"/>
</dbReference>
<feature type="compositionally biased region" description="Polar residues" evidence="1">
    <location>
        <begin position="47"/>
        <end position="62"/>
    </location>
</feature>
<reference evidence="2 3" key="1">
    <citation type="submission" date="2014-04" db="EMBL/GenBank/DDBJ databases">
        <authorList>
            <consortium name="DOE Joint Genome Institute"/>
            <person name="Kuo A."/>
            <person name="Kohler A."/>
            <person name="Costa M.D."/>
            <person name="Nagy L.G."/>
            <person name="Floudas D."/>
            <person name="Copeland A."/>
            <person name="Barry K.W."/>
            <person name="Cichocki N."/>
            <person name="Veneault-Fourrey C."/>
            <person name="LaButti K."/>
            <person name="Lindquist E.A."/>
            <person name="Lipzen A."/>
            <person name="Lundell T."/>
            <person name="Morin E."/>
            <person name="Murat C."/>
            <person name="Sun H."/>
            <person name="Tunlid A."/>
            <person name="Henrissat B."/>
            <person name="Grigoriev I.V."/>
            <person name="Hibbett D.S."/>
            <person name="Martin F."/>
            <person name="Nordberg H.P."/>
            <person name="Cantor M.N."/>
            <person name="Hua S.X."/>
        </authorList>
    </citation>
    <scope>NUCLEOTIDE SEQUENCE [LARGE SCALE GENOMIC DNA]</scope>
    <source>
        <strain evidence="2 3">441</strain>
    </source>
</reference>
<organism evidence="2 3">
    <name type="scientific">Pisolithus microcarpus 441</name>
    <dbReference type="NCBI Taxonomy" id="765257"/>
    <lineage>
        <taxon>Eukaryota</taxon>
        <taxon>Fungi</taxon>
        <taxon>Dikarya</taxon>
        <taxon>Basidiomycota</taxon>
        <taxon>Agaricomycotina</taxon>
        <taxon>Agaricomycetes</taxon>
        <taxon>Agaricomycetidae</taxon>
        <taxon>Boletales</taxon>
        <taxon>Sclerodermatineae</taxon>
        <taxon>Pisolithaceae</taxon>
        <taxon>Pisolithus</taxon>
    </lineage>
</organism>
<dbReference type="EMBL" id="KN833705">
    <property type="protein sequence ID" value="KIK25920.1"/>
    <property type="molecule type" value="Genomic_DNA"/>
</dbReference>
<feature type="non-terminal residue" evidence="2">
    <location>
        <position position="62"/>
    </location>
</feature>
<feature type="compositionally biased region" description="Polar residues" evidence="1">
    <location>
        <begin position="1"/>
        <end position="15"/>
    </location>
</feature>
<dbReference type="HOGENOM" id="CLU_2910438_0_0_1"/>
<reference evidence="3" key="2">
    <citation type="submission" date="2015-01" db="EMBL/GenBank/DDBJ databases">
        <title>Evolutionary Origins and Diversification of the Mycorrhizal Mutualists.</title>
        <authorList>
            <consortium name="DOE Joint Genome Institute"/>
            <consortium name="Mycorrhizal Genomics Consortium"/>
            <person name="Kohler A."/>
            <person name="Kuo A."/>
            <person name="Nagy L.G."/>
            <person name="Floudas D."/>
            <person name="Copeland A."/>
            <person name="Barry K.W."/>
            <person name="Cichocki N."/>
            <person name="Veneault-Fourrey C."/>
            <person name="LaButti K."/>
            <person name="Lindquist E.A."/>
            <person name="Lipzen A."/>
            <person name="Lundell T."/>
            <person name="Morin E."/>
            <person name="Murat C."/>
            <person name="Riley R."/>
            <person name="Ohm R."/>
            <person name="Sun H."/>
            <person name="Tunlid A."/>
            <person name="Henrissat B."/>
            <person name="Grigoriev I.V."/>
            <person name="Hibbett D.S."/>
            <person name="Martin F."/>
        </authorList>
    </citation>
    <scope>NUCLEOTIDE SEQUENCE [LARGE SCALE GENOMIC DNA]</scope>
    <source>
        <strain evidence="3">441</strain>
    </source>
</reference>
<evidence type="ECO:0000256" key="1">
    <source>
        <dbReference type="SAM" id="MobiDB-lite"/>
    </source>
</evidence>
<accession>A0A0C9YLR4</accession>
<name>A0A0C9YLR4_9AGAM</name>
<feature type="region of interest" description="Disordered" evidence="1">
    <location>
        <begin position="1"/>
        <end position="62"/>
    </location>
</feature>
<evidence type="ECO:0000313" key="3">
    <source>
        <dbReference type="Proteomes" id="UP000054018"/>
    </source>
</evidence>